<keyword evidence="3 5" id="KW-1133">Transmembrane helix</keyword>
<dbReference type="InterPro" id="IPR053231">
    <property type="entry name" value="GPCR_LN-TM7"/>
</dbReference>
<feature type="transmembrane region" description="Helical" evidence="5">
    <location>
        <begin position="689"/>
        <end position="710"/>
    </location>
</feature>
<reference evidence="8 9" key="1">
    <citation type="journal article" date="2019" name="Sci. Rep.">
        <title>Orb-weaving spider Araneus ventricosus genome elucidates the spidroin gene catalogue.</title>
        <authorList>
            <person name="Kono N."/>
            <person name="Nakamura H."/>
            <person name="Ohtoshi R."/>
            <person name="Moran D.A.P."/>
            <person name="Shinohara A."/>
            <person name="Yoshida Y."/>
            <person name="Fujiwara M."/>
            <person name="Mori M."/>
            <person name="Tomita M."/>
            <person name="Arakawa K."/>
        </authorList>
    </citation>
    <scope>NUCLEOTIDE SEQUENCE [LARGE SCALE GENOMIC DNA]</scope>
</reference>
<comment type="subcellular location">
    <subcellularLocation>
        <location evidence="1">Membrane</location>
        <topology evidence="1">Multi-pass membrane protein</topology>
    </subcellularLocation>
</comment>
<evidence type="ECO:0000256" key="6">
    <source>
        <dbReference type="SAM" id="SignalP"/>
    </source>
</evidence>
<dbReference type="PROSITE" id="PS50261">
    <property type="entry name" value="G_PROTEIN_RECEP_F2_4"/>
    <property type="match status" value="1"/>
</dbReference>
<dbReference type="InterPro" id="IPR017981">
    <property type="entry name" value="GPCR_2-like_7TM"/>
</dbReference>
<evidence type="ECO:0000313" key="9">
    <source>
        <dbReference type="Proteomes" id="UP000499080"/>
    </source>
</evidence>
<dbReference type="GO" id="GO:0016020">
    <property type="term" value="C:membrane"/>
    <property type="evidence" value="ECO:0007669"/>
    <property type="project" value="UniProtKB-SubCell"/>
</dbReference>
<dbReference type="GO" id="GO:0004930">
    <property type="term" value="F:G protein-coupled receptor activity"/>
    <property type="evidence" value="ECO:0007669"/>
    <property type="project" value="InterPro"/>
</dbReference>
<accession>A0A4Y2KCZ1</accession>
<evidence type="ECO:0000256" key="5">
    <source>
        <dbReference type="SAM" id="Phobius"/>
    </source>
</evidence>
<keyword evidence="6" id="KW-0732">Signal</keyword>
<dbReference type="EMBL" id="BGPR01004450">
    <property type="protein sequence ID" value="GBM99818.1"/>
    <property type="molecule type" value="Genomic_DNA"/>
</dbReference>
<feature type="transmembrane region" description="Helical" evidence="5">
    <location>
        <begin position="498"/>
        <end position="518"/>
    </location>
</feature>
<dbReference type="Gene3D" id="1.20.1070.10">
    <property type="entry name" value="Rhodopsin 7-helix transmembrane proteins"/>
    <property type="match status" value="1"/>
</dbReference>
<dbReference type="SUPFAM" id="SSF81321">
    <property type="entry name" value="Family A G protein-coupled receptor-like"/>
    <property type="match status" value="1"/>
</dbReference>
<dbReference type="PANTHER" id="PTHR45902">
    <property type="entry name" value="LATROPHILIN RECEPTOR-LIKE PROTEIN A"/>
    <property type="match status" value="1"/>
</dbReference>
<feature type="domain" description="G-protein coupled receptors family 2 profile 2" evidence="7">
    <location>
        <begin position="462"/>
        <end position="712"/>
    </location>
</feature>
<evidence type="ECO:0000256" key="3">
    <source>
        <dbReference type="ARBA" id="ARBA00022989"/>
    </source>
</evidence>
<protein>
    <recommendedName>
        <fullName evidence="7">G-protein coupled receptors family 2 profile 2 domain-containing protein</fullName>
    </recommendedName>
</protein>
<evidence type="ECO:0000256" key="2">
    <source>
        <dbReference type="ARBA" id="ARBA00022692"/>
    </source>
</evidence>
<name>A0A4Y2KCZ1_ARAVE</name>
<feature type="transmembrane region" description="Helical" evidence="5">
    <location>
        <begin position="661"/>
        <end position="683"/>
    </location>
</feature>
<dbReference type="OrthoDB" id="6506272at2759"/>
<organism evidence="8 9">
    <name type="scientific">Araneus ventricosus</name>
    <name type="common">Orbweaver spider</name>
    <name type="synonym">Epeira ventricosa</name>
    <dbReference type="NCBI Taxonomy" id="182803"/>
    <lineage>
        <taxon>Eukaryota</taxon>
        <taxon>Metazoa</taxon>
        <taxon>Ecdysozoa</taxon>
        <taxon>Arthropoda</taxon>
        <taxon>Chelicerata</taxon>
        <taxon>Arachnida</taxon>
        <taxon>Araneae</taxon>
        <taxon>Araneomorphae</taxon>
        <taxon>Entelegynae</taxon>
        <taxon>Araneoidea</taxon>
        <taxon>Araneidae</taxon>
        <taxon>Araneus</taxon>
    </lineage>
</organism>
<comment type="caution">
    <text evidence="8">The sequence shown here is derived from an EMBL/GenBank/DDBJ whole genome shotgun (WGS) entry which is preliminary data.</text>
</comment>
<dbReference type="CDD" id="cd15039">
    <property type="entry name" value="7tmB3_Methuselah-like"/>
    <property type="match status" value="1"/>
</dbReference>
<dbReference type="GO" id="GO:0007166">
    <property type="term" value="P:cell surface receptor signaling pathway"/>
    <property type="evidence" value="ECO:0007669"/>
    <property type="project" value="InterPro"/>
</dbReference>
<keyword evidence="2 5" id="KW-0812">Transmembrane</keyword>
<dbReference type="Proteomes" id="UP000499080">
    <property type="component" value="Unassembled WGS sequence"/>
</dbReference>
<gene>
    <name evidence="8" type="ORF">AVEN_121184_1</name>
</gene>
<evidence type="ECO:0000256" key="1">
    <source>
        <dbReference type="ARBA" id="ARBA00004141"/>
    </source>
</evidence>
<dbReference type="AlphaFoldDB" id="A0A4Y2KCZ1"/>
<evidence type="ECO:0000313" key="8">
    <source>
        <dbReference type="EMBL" id="GBM99818.1"/>
    </source>
</evidence>
<feature type="transmembrane region" description="Helical" evidence="5">
    <location>
        <begin position="616"/>
        <end position="640"/>
    </location>
</feature>
<feature type="chain" id="PRO_5021350420" description="G-protein coupled receptors family 2 profile 2 domain-containing protein" evidence="6">
    <location>
        <begin position="22"/>
        <end position="786"/>
    </location>
</feature>
<feature type="transmembrane region" description="Helical" evidence="5">
    <location>
        <begin position="571"/>
        <end position="589"/>
    </location>
</feature>
<proteinExistence type="predicted"/>
<feature type="signal peptide" evidence="6">
    <location>
        <begin position="1"/>
        <end position="21"/>
    </location>
</feature>
<feature type="transmembrane region" description="Helical" evidence="5">
    <location>
        <begin position="530"/>
        <end position="550"/>
    </location>
</feature>
<keyword evidence="9" id="KW-1185">Reference proteome</keyword>
<keyword evidence="4 5" id="KW-0472">Membrane</keyword>
<dbReference type="Pfam" id="PF00002">
    <property type="entry name" value="7tm_2"/>
    <property type="match status" value="1"/>
</dbReference>
<dbReference type="InterPro" id="IPR000832">
    <property type="entry name" value="GPCR_2_secretin-like"/>
</dbReference>
<feature type="transmembrane region" description="Helical" evidence="5">
    <location>
        <begin position="464"/>
        <end position="486"/>
    </location>
</feature>
<dbReference type="PANTHER" id="PTHR45902:SF3">
    <property type="entry name" value="G-PROTEIN COUPLED RECEPTORS FAMILY 2 PROFILE 2 DOMAIN-CONTAINING PROTEIN"/>
    <property type="match status" value="1"/>
</dbReference>
<sequence>MCLVSAAVVILLSLHFCLVPALPDEREVNVFHDKSEVNNFLAKELELFRHSGICRSENRSIAVCGIGDTQPARNLTELQRSSCQCDDRCYLYQDCCIDKVSTYSFKGTSLSCRQIRGVNEPQIYIYVYQQCPSNWKDGFVREMCETEATVRDKMGLPYDHLQDLPVQSETTGQFYRNIYCAICNDDTQVVKWSTYFYCNGDSQRPENSLMDEPDFSNAYYAPHTKNFRRVKVGDRLKNCVIVVKNFEVPKLLLEHGARLCKSAISSCPKETGEASSSKCHSYTSYVYRKRDGIYKNFHCALCNGVPAADLICNDPFYPPIRTGTAWAGTAKSALTMLFDFNFAGGQEEVGRLSPCLLQEGQVWDPIFRKCQNFSCGSLYKKEGSKCVPLDISNEKGLNNSCPKITLNNENFHLLSDGNVFINLTGKHLSEDEYEVHKREGSFIVEILICADEVHLLPYSILHSWISLIVLIISIICLILHLTVYGLLEKLRNRPGKILMSLAASLLCGHLFLLLGPNFRDINWLCYSNGVMIHFGYIAAFSWMSVMAYDIHGTFTVTQTNNSKKPKLFQKYSLFAWISTLLLVALSITVDQTLPIKSDFRPKYAEFICWLNSKKGLLIFFVVPATCLLIANIILFAITAFHIRKVSRQTKMVNNFSDKVRYFLYLKLSVVLGLTWTLGLVAGLTRMDAFWYPFIILNGLQGALIFIAFTIKRNILHMLAVKLKIRSDKYRMGKRSGIKAAMYSSLSNLTTLQTSLSSQIPTVSKQQEMLKAVRKINPDAALAESTK</sequence>
<evidence type="ECO:0000256" key="4">
    <source>
        <dbReference type="ARBA" id="ARBA00023136"/>
    </source>
</evidence>
<evidence type="ECO:0000259" key="7">
    <source>
        <dbReference type="PROSITE" id="PS50261"/>
    </source>
</evidence>